<evidence type="ECO:0000313" key="4">
    <source>
        <dbReference type="Proteomes" id="UP001642484"/>
    </source>
</evidence>
<sequence>MLLPIFVLTALVLARVSVFVKTSKYMDYSRTSCDFGMPSIRSPDPVAQLSNLDSLFRYEKPLTDLERFPRTTRSVRWDDHEVTSGGCEFSIASHLMSPSSALPHTSCEEAQAFSRCRPTALSVSSEKHRTSVLIEYDVGGGRLLHERYVLEHYQNDTYAIVTPDRDVYLEDLTAGFPSGELKWLAAECLGGYCYGQEVAAVTQPLVKGSKHVQDLPGGLRIFVECVAGEDYFAFRQRPSLNDHRILPIQLNPMGTPERSLQDVAQLCKESKVKWSLTGPRIARWCVAYLAVENLGFEGHHERLRTVTKADASSWGIQEHFQVSMAVRQALLVDQLDAFNLLSIEVQFRRLQTIEFSYSEKARELEAKSVGGRLSLEEQTTFGGVTRQFSTLMICPELLTHVKEETEREASLAKNLRKARRQAVGEPLNYKMQAGEGPSWPVEQSGLDHTRKTDRDIFPLPHVQHTLPPLGLFSRKSRQRIGRRRHFEEEVEHTVQSLNAMYGRPDKGLRGGVHLPQQAPSRAQTRFLEFIEQANRRVGAPPDLSGPEALEELRVQEGYAELPTASPLGSFDPELVSLPAGDKQPVPLATLWGKDGQQEVEDFTRTQTLGAAEAHRRLEASGVVKCYEDPQLRDPVKYRSFIQTLHRLNLVSFQREAPVEREPEGIHLATGDSIGRLELSEEAPLYVCSADLQNAFYTMAMPEARVTAESMGLTTLGGSPLRPGDWIYPVVSVIPMGWTHAMVWCQRINERICEEAGLTNSERLRDGSSVPSGDFWHIQYVDNLHVFGTNKAIVEERFWRAVEALRGRGLTVHEVEVNEGECQVLSWAVDRAGLFGPTLKRLWRARLAVREILRRNAASGQQLERLLGHITFISLCRREALSVLGETYTFTRKNYTRVAPLWKSVRKELSTWDGISPLIFVNLRAPWSTTLYSVDASDWGMGVTTSNITRDEASMLGKYTERQLALQRKEESRLLVLSLLTDHGNWLVGSFRQMIHRQLGVQATWDRPSKKSRCSKPKSSGVSTPTGPIPPMAPLTWDIEMSTASGGAKRKERAARRARAKQADPQHTLRNNAVGPRTLQQYNKHWKDFVEWTGCLVSEAASLPTIDNHLADYLEMLYHKGEDLSQANYATAAVMFKVPGTKGLHQLPKSQQAMKGWRRLCPARSRLPVPYEVVCLLSQVALKSGKVELAIALQLVFLLYLRPSEITTLRVQDIVPPVKTRGRRYPHYAVLLHPTEAGIPSKTKQWDEMLTLDLPHQQFVGPTLFKILNLASRPKDDPAFSVTLEEINDFMGQQWKAQRLTSLGPPHLYRLRHGGASFEAAGKHRDMVGIQARGLWQTVKSVKNYEKGGRLQQLFAALPKAVQKRCTEAFRDMAKSLKPHDALKVKLGNVLLFFSCRVLLMALHYGIAMTLENPRRSQDDFFDDWDAQDQRSHASSSLQIFSKAKATAKPVQPVPVPICAAQPPVVRLENDDDQSQFYCHIVAFTVHKFTFHSFTAIKPLWQRGWPQNGCEAVEGSDFASLTALPAAAAAPPPATRAAEPTPPTEPGAAAAPAGPAPPANASGDGVPASSGVHPLARRNDALQSFIDLRLKRLGELTVGNIEHETFSLLVNKFIAACNVNQNGSFLVSDVGWISVQGLEPHGIRIWVLWKRLLGDLGYHMEHETLDPRDFGMPLRRPRAWDCIMRADMKLEATSSEFTQNDGTDGLHLQHLYESITATGFQTCPAAERPVPIAAGATNQVDPFMLAVDAVLGQLAHGSSYDGVPEFWLVNFLLVQDLSSNRLILATHSSLQLASEQVCCLFEDHVRLHRHGPKAHCHPWHG</sequence>
<feature type="region of interest" description="Disordered" evidence="1">
    <location>
        <begin position="1528"/>
        <end position="1572"/>
    </location>
</feature>
<protein>
    <submittedName>
        <fullName evidence="3">Uncharacterized protein</fullName>
    </submittedName>
</protein>
<dbReference type="EMBL" id="CAXAMN010021451">
    <property type="protein sequence ID" value="CAK9059700.1"/>
    <property type="molecule type" value="Genomic_DNA"/>
</dbReference>
<gene>
    <name evidence="3" type="ORF">CCMP2556_LOCUS29392</name>
</gene>
<reference evidence="3 4" key="1">
    <citation type="submission" date="2024-02" db="EMBL/GenBank/DDBJ databases">
        <authorList>
            <person name="Chen Y."/>
            <person name="Shah S."/>
            <person name="Dougan E. K."/>
            <person name="Thang M."/>
            <person name="Chan C."/>
        </authorList>
    </citation>
    <scope>NUCLEOTIDE SEQUENCE [LARGE SCALE GENOMIC DNA]</scope>
</reference>
<keyword evidence="4" id="KW-1185">Reference proteome</keyword>
<dbReference type="Proteomes" id="UP001642484">
    <property type="component" value="Unassembled WGS sequence"/>
</dbReference>
<feature type="compositionally biased region" description="Pro residues" evidence="1">
    <location>
        <begin position="1529"/>
        <end position="1544"/>
    </location>
</feature>
<name>A0ABP0N7D4_9DINO</name>
<accession>A0ABP0N7D4</accession>
<feature type="signal peptide" evidence="2">
    <location>
        <begin position="1"/>
        <end position="22"/>
    </location>
</feature>
<proteinExistence type="predicted"/>
<organism evidence="3 4">
    <name type="scientific">Durusdinium trenchii</name>
    <dbReference type="NCBI Taxonomy" id="1381693"/>
    <lineage>
        <taxon>Eukaryota</taxon>
        <taxon>Sar</taxon>
        <taxon>Alveolata</taxon>
        <taxon>Dinophyceae</taxon>
        <taxon>Suessiales</taxon>
        <taxon>Symbiodiniaceae</taxon>
        <taxon>Durusdinium</taxon>
    </lineage>
</organism>
<comment type="caution">
    <text evidence="3">The sequence shown here is derived from an EMBL/GenBank/DDBJ whole genome shotgun (WGS) entry which is preliminary data.</text>
</comment>
<feature type="chain" id="PRO_5045315139" evidence="2">
    <location>
        <begin position="23"/>
        <end position="1820"/>
    </location>
</feature>
<evidence type="ECO:0000256" key="2">
    <source>
        <dbReference type="SAM" id="SignalP"/>
    </source>
</evidence>
<evidence type="ECO:0000256" key="1">
    <source>
        <dbReference type="SAM" id="MobiDB-lite"/>
    </source>
</evidence>
<evidence type="ECO:0000313" key="3">
    <source>
        <dbReference type="EMBL" id="CAK9059700.1"/>
    </source>
</evidence>
<keyword evidence="2" id="KW-0732">Signal</keyword>
<feature type="region of interest" description="Disordered" evidence="1">
    <location>
        <begin position="1005"/>
        <end position="1032"/>
    </location>
</feature>
<dbReference type="InterPro" id="IPR043502">
    <property type="entry name" value="DNA/RNA_pol_sf"/>
</dbReference>
<dbReference type="SUPFAM" id="SSF56672">
    <property type="entry name" value="DNA/RNA polymerases"/>
    <property type="match status" value="1"/>
</dbReference>